<evidence type="ECO:0000256" key="4">
    <source>
        <dbReference type="ARBA" id="ARBA00005225"/>
    </source>
</evidence>
<dbReference type="Pfam" id="PF03309">
    <property type="entry name" value="Pan_kinase"/>
    <property type="match status" value="1"/>
</dbReference>
<reference evidence="17 18" key="1">
    <citation type="submission" date="2018-01" db="EMBL/GenBank/DDBJ databases">
        <title>Genome sequence of a Cantenovulum-like bacteria.</title>
        <authorList>
            <person name="Tan W.R."/>
            <person name="Lau N.-S."/>
            <person name="Go F."/>
            <person name="Amirul A.-A.A."/>
        </authorList>
    </citation>
    <scope>NUCLEOTIDE SEQUENCE [LARGE SCALE GENOMIC DNA]</scope>
    <source>
        <strain evidence="17 18">CCB-QB4</strain>
    </source>
</reference>
<comment type="subcellular location">
    <subcellularLocation>
        <location evidence="3 16">Cytoplasm</location>
    </subcellularLocation>
</comment>
<comment type="subunit">
    <text evidence="5 16">Homodimer.</text>
</comment>
<name>A0A2S0VR90_9ALTE</name>
<dbReference type="EC" id="2.7.1.33" evidence="6 16"/>
<dbReference type="PANTHER" id="PTHR34265">
    <property type="entry name" value="TYPE III PANTOTHENATE KINASE"/>
    <property type="match status" value="1"/>
</dbReference>
<keyword evidence="10 16" id="KW-0418">Kinase</keyword>
<evidence type="ECO:0000256" key="6">
    <source>
        <dbReference type="ARBA" id="ARBA00012102"/>
    </source>
</evidence>
<evidence type="ECO:0000256" key="2">
    <source>
        <dbReference type="ARBA" id="ARBA00001958"/>
    </source>
</evidence>
<keyword evidence="16" id="KW-0479">Metal-binding</keyword>
<evidence type="ECO:0000256" key="10">
    <source>
        <dbReference type="ARBA" id="ARBA00022777"/>
    </source>
</evidence>
<accession>A0A2S0VR90</accession>
<evidence type="ECO:0000256" key="9">
    <source>
        <dbReference type="ARBA" id="ARBA00022741"/>
    </source>
</evidence>
<feature type="binding site" evidence="16">
    <location>
        <position position="185"/>
    </location>
    <ligand>
        <name>substrate</name>
    </ligand>
</feature>
<evidence type="ECO:0000313" key="18">
    <source>
        <dbReference type="Proteomes" id="UP000244441"/>
    </source>
</evidence>
<keyword evidence="9 16" id="KW-0547">Nucleotide-binding</keyword>
<comment type="cofactor">
    <cofactor evidence="16">
        <name>NH4(+)</name>
        <dbReference type="ChEBI" id="CHEBI:28938"/>
    </cofactor>
    <cofactor evidence="16">
        <name>K(+)</name>
        <dbReference type="ChEBI" id="CHEBI:29103"/>
    </cofactor>
    <text evidence="16">A monovalent cation. Ammonium or potassium.</text>
</comment>
<keyword evidence="11 16" id="KW-0067">ATP-binding</keyword>
<dbReference type="GO" id="GO:0046872">
    <property type="term" value="F:metal ion binding"/>
    <property type="evidence" value="ECO:0007669"/>
    <property type="project" value="UniProtKB-KW"/>
</dbReference>
<protein>
    <recommendedName>
        <fullName evidence="15 16">Type III pantothenate kinase</fullName>
        <ecNumber evidence="6 16">2.7.1.33</ecNumber>
    </recommendedName>
    <alternativeName>
        <fullName evidence="16">PanK-III</fullName>
    </alternativeName>
    <alternativeName>
        <fullName evidence="16">Pantothenic acid kinase</fullName>
    </alternativeName>
</protein>
<keyword evidence="8 16" id="KW-0808">Transferase</keyword>
<dbReference type="InterPro" id="IPR043129">
    <property type="entry name" value="ATPase_NBD"/>
</dbReference>
<evidence type="ECO:0000256" key="8">
    <source>
        <dbReference type="ARBA" id="ARBA00022679"/>
    </source>
</evidence>
<comment type="similarity">
    <text evidence="14 16">Belongs to the type III pantothenate kinase family.</text>
</comment>
<evidence type="ECO:0000256" key="11">
    <source>
        <dbReference type="ARBA" id="ARBA00022840"/>
    </source>
</evidence>
<dbReference type="RefSeq" id="WP_108602771.1">
    <property type="nucleotide sequence ID" value="NZ_CP026604.1"/>
</dbReference>
<evidence type="ECO:0000256" key="15">
    <source>
        <dbReference type="ARBA" id="ARBA00040883"/>
    </source>
</evidence>
<evidence type="ECO:0000256" key="16">
    <source>
        <dbReference type="HAMAP-Rule" id="MF_01274"/>
    </source>
</evidence>
<feature type="active site" description="Proton acceptor" evidence="16">
    <location>
        <position position="94"/>
    </location>
</feature>
<evidence type="ECO:0000256" key="13">
    <source>
        <dbReference type="ARBA" id="ARBA00022993"/>
    </source>
</evidence>
<dbReference type="GO" id="GO:0015937">
    <property type="term" value="P:coenzyme A biosynthetic process"/>
    <property type="evidence" value="ECO:0007669"/>
    <property type="project" value="UniProtKB-UniRule"/>
</dbReference>
<dbReference type="InterPro" id="IPR004619">
    <property type="entry name" value="Type_III_PanK"/>
</dbReference>
<dbReference type="KEGG" id="cate:C2869_09840"/>
<feature type="binding site" evidence="16">
    <location>
        <position position="130"/>
    </location>
    <ligand>
        <name>K(+)</name>
        <dbReference type="ChEBI" id="CHEBI:29103"/>
    </ligand>
</feature>
<gene>
    <name evidence="16" type="primary">coaX</name>
    <name evidence="17" type="ORF">C2869_09840</name>
</gene>
<keyword evidence="12 16" id="KW-0630">Potassium</keyword>
<evidence type="ECO:0000256" key="5">
    <source>
        <dbReference type="ARBA" id="ARBA00011738"/>
    </source>
</evidence>
<dbReference type="NCBIfam" id="TIGR00671">
    <property type="entry name" value="baf"/>
    <property type="match status" value="1"/>
</dbReference>
<dbReference type="CDD" id="cd24015">
    <property type="entry name" value="ASKHA_NBD_PanK-III"/>
    <property type="match status" value="1"/>
</dbReference>
<evidence type="ECO:0000256" key="12">
    <source>
        <dbReference type="ARBA" id="ARBA00022958"/>
    </source>
</evidence>
<feature type="binding site" evidence="16">
    <location>
        <position position="133"/>
    </location>
    <ligand>
        <name>ATP</name>
        <dbReference type="ChEBI" id="CHEBI:30616"/>
    </ligand>
</feature>
<dbReference type="GO" id="GO:0005737">
    <property type="term" value="C:cytoplasm"/>
    <property type="evidence" value="ECO:0007669"/>
    <property type="project" value="UniProtKB-SubCell"/>
</dbReference>
<feature type="binding site" evidence="16">
    <location>
        <begin position="92"/>
        <end position="95"/>
    </location>
    <ligand>
        <name>substrate</name>
    </ligand>
</feature>
<dbReference type="EMBL" id="CP026604">
    <property type="protein sequence ID" value="AWB66714.1"/>
    <property type="molecule type" value="Genomic_DNA"/>
</dbReference>
<comment type="catalytic activity">
    <reaction evidence="1 16">
        <text>(R)-pantothenate + ATP = (R)-4'-phosphopantothenate + ADP + H(+)</text>
        <dbReference type="Rhea" id="RHEA:16373"/>
        <dbReference type="ChEBI" id="CHEBI:10986"/>
        <dbReference type="ChEBI" id="CHEBI:15378"/>
        <dbReference type="ChEBI" id="CHEBI:29032"/>
        <dbReference type="ChEBI" id="CHEBI:30616"/>
        <dbReference type="ChEBI" id="CHEBI:456216"/>
        <dbReference type="EC" id="2.7.1.33"/>
    </reaction>
</comment>
<organism evidence="17 18">
    <name type="scientific">Saccharobesus litoralis</name>
    <dbReference type="NCBI Taxonomy" id="2172099"/>
    <lineage>
        <taxon>Bacteria</taxon>
        <taxon>Pseudomonadati</taxon>
        <taxon>Pseudomonadota</taxon>
        <taxon>Gammaproteobacteria</taxon>
        <taxon>Alteromonadales</taxon>
        <taxon>Alteromonadaceae</taxon>
        <taxon>Saccharobesus</taxon>
    </lineage>
</organism>
<comment type="function">
    <text evidence="16">Catalyzes the phosphorylation of pantothenate (Pan), the first step in CoA biosynthesis.</text>
</comment>
<dbReference type="PANTHER" id="PTHR34265:SF1">
    <property type="entry name" value="TYPE III PANTOTHENATE KINASE"/>
    <property type="match status" value="1"/>
</dbReference>
<dbReference type="SUPFAM" id="SSF53067">
    <property type="entry name" value="Actin-like ATPase domain"/>
    <property type="match status" value="2"/>
</dbReference>
<keyword evidence="13 16" id="KW-0173">Coenzyme A biosynthesis</keyword>
<dbReference type="HAMAP" id="MF_01274">
    <property type="entry name" value="Pantothen_kinase_3"/>
    <property type="match status" value="1"/>
</dbReference>
<feature type="binding site" evidence="16">
    <location>
        <begin position="7"/>
        <end position="14"/>
    </location>
    <ligand>
        <name>ATP</name>
        <dbReference type="ChEBI" id="CHEBI:30616"/>
    </ligand>
</feature>
<dbReference type="Gene3D" id="3.30.420.40">
    <property type="match status" value="2"/>
</dbReference>
<dbReference type="UniPathway" id="UPA00241">
    <property type="reaction ID" value="UER00352"/>
</dbReference>
<evidence type="ECO:0000256" key="7">
    <source>
        <dbReference type="ARBA" id="ARBA00022490"/>
    </source>
</evidence>
<feature type="binding site" evidence="16">
    <location>
        <position position="85"/>
    </location>
    <ligand>
        <name>substrate</name>
    </ligand>
</feature>
<sequence>MTILLVDEGNTRIKYAELDTNSGFIKLLDSHLLSKANLNTQNYLAIYASSVKSGAELQKMLATQFSCPIYIIETPDSKYGLTIAYADKTRLGVDRWLAMLGAFCNTVDLAGKATGEVAQNTKYCAQLVADFGTAVTIDAIEQDGTHIGGWIIPGLNTAKSGLLGKTASIKIKTDVCHKAEFGDMTESCVNNGIYVSILSTIFYACKLLLKKAETIDIYLTGGDCELFYAELVTQLNEQNINIYQVDDLVFKGLAQYAELNAQ</sequence>
<proteinExistence type="inferred from homology"/>
<comment type="cofactor">
    <cofactor evidence="2">
        <name>K(+)</name>
        <dbReference type="ChEBI" id="CHEBI:29103"/>
    </cofactor>
</comment>
<dbReference type="GO" id="GO:0004594">
    <property type="term" value="F:pantothenate kinase activity"/>
    <property type="evidence" value="ECO:0007669"/>
    <property type="project" value="UniProtKB-UniRule"/>
</dbReference>
<evidence type="ECO:0000256" key="1">
    <source>
        <dbReference type="ARBA" id="ARBA00001206"/>
    </source>
</evidence>
<keyword evidence="7 16" id="KW-0963">Cytoplasm</keyword>
<dbReference type="AlphaFoldDB" id="A0A2S0VR90"/>
<comment type="pathway">
    <text evidence="4 16">Cofactor biosynthesis; coenzyme A biosynthesis; CoA from (R)-pantothenate: step 1/5.</text>
</comment>
<dbReference type="OrthoDB" id="9781305at2"/>
<evidence type="ECO:0000256" key="3">
    <source>
        <dbReference type="ARBA" id="ARBA00004496"/>
    </source>
</evidence>
<evidence type="ECO:0000256" key="14">
    <source>
        <dbReference type="ARBA" id="ARBA00038036"/>
    </source>
</evidence>
<evidence type="ECO:0000313" key="17">
    <source>
        <dbReference type="EMBL" id="AWB66714.1"/>
    </source>
</evidence>
<dbReference type="Proteomes" id="UP000244441">
    <property type="component" value="Chromosome"/>
</dbReference>
<dbReference type="GO" id="GO:0005524">
    <property type="term" value="F:ATP binding"/>
    <property type="evidence" value="ECO:0007669"/>
    <property type="project" value="UniProtKB-UniRule"/>
</dbReference>
<keyword evidence="18" id="KW-1185">Reference proteome</keyword>